<organism evidence="4 5">
    <name type="scientific">Cichlidogyrus casuarinus</name>
    <dbReference type="NCBI Taxonomy" id="1844966"/>
    <lineage>
        <taxon>Eukaryota</taxon>
        <taxon>Metazoa</taxon>
        <taxon>Spiralia</taxon>
        <taxon>Lophotrochozoa</taxon>
        <taxon>Platyhelminthes</taxon>
        <taxon>Monogenea</taxon>
        <taxon>Monopisthocotylea</taxon>
        <taxon>Dactylogyridea</taxon>
        <taxon>Ancyrocephalidae</taxon>
        <taxon>Cichlidogyrus</taxon>
    </lineage>
</organism>
<dbReference type="CDD" id="cd00051">
    <property type="entry name" value="EFh"/>
    <property type="match status" value="1"/>
</dbReference>
<evidence type="ECO:0000256" key="1">
    <source>
        <dbReference type="ARBA" id="ARBA00022737"/>
    </source>
</evidence>
<protein>
    <recommendedName>
        <fullName evidence="3">EF-hand domain-containing protein</fullName>
    </recommendedName>
</protein>
<accession>A0ABD2Q4F8</accession>
<dbReference type="PANTHER" id="PTHR23050">
    <property type="entry name" value="CALCIUM BINDING PROTEIN"/>
    <property type="match status" value="1"/>
</dbReference>
<feature type="domain" description="EF-hand" evidence="3">
    <location>
        <begin position="78"/>
        <end position="113"/>
    </location>
</feature>
<keyword evidence="5" id="KW-1185">Reference proteome</keyword>
<dbReference type="InterPro" id="IPR018247">
    <property type="entry name" value="EF_Hand_1_Ca_BS"/>
</dbReference>
<feature type="domain" description="EF-hand" evidence="3">
    <location>
        <begin position="48"/>
        <end position="75"/>
    </location>
</feature>
<dbReference type="EMBL" id="JBJKFK010000995">
    <property type="protein sequence ID" value="KAL3314454.1"/>
    <property type="molecule type" value="Genomic_DNA"/>
</dbReference>
<dbReference type="SMART" id="SM00054">
    <property type="entry name" value="EFh"/>
    <property type="match status" value="4"/>
</dbReference>
<name>A0ABD2Q4F8_9PLAT</name>
<sequence>MAKADSKNDFLMKQFNELDANGDGFITEDDLKANMPKNRVHACAIGCFFRKYDKDGDKRVSFEEYRNGMLGYLFQHLNDEETAKCLFTFLDKDKSGKISLDELKRFFEISVGTIPQDYIQSFLDGLDENRDGEISEPEFIAFIKESWTKQCCNCSAAQRQFVPQQMR</sequence>
<comment type="caution">
    <text evidence="4">The sequence shown here is derived from an EMBL/GenBank/DDBJ whole genome shotgun (WGS) entry which is preliminary data.</text>
</comment>
<dbReference type="SUPFAM" id="SSF47473">
    <property type="entry name" value="EF-hand"/>
    <property type="match status" value="1"/>
</dbReference>
<dbReference type="PROSITE" id="PS00018">
    <property type="entry name" value="EF_HAND_1"/>
    <property type="match status" value="4"/>
</dbReference>
<dbReference type="Gene3D" id="1.10.238.10">
    <property type="entry name" value="EF-hand"/>
    <property type="match status" value="2"/>
</dbReference>
<reference evidence="4 5" key="1">
    <citation type="submission" date="2024-11" db="EMBL/GenBank/DDBJ databases">
        <title>Adaptive evolution of stress response genes in parasites aligns with host niche diversity.</title>
        <authorList>
            <person name="Hahn C."/>
            <person name="Resl P."/>
        </authorList>
    </citation>
    <scope>NUCLEOTIDE SEQUENCE [LARGE SCALE GENOMIC DNA]</scope>
    <source>
        <strain evidence="4">EGGRZ-B1_66</strain>
        <tissue evidence="4">Body</tissue>
    </source>
</reference>
<dbReference type="Pfam" id="PF13499">
    <property type="entry name" value="EF-hand_7"/>
    <property type="match status" value="2"/>
</dbReference>
<dbReference type="AlphaFoldDB" id="A0ABD2Q4F8"/>
<dbReference type="Proteomes" id="UP001626550">
    <property type="component" value="Unassembled WGS sequence"/>
</dbReference>
<keyword evidence="2" id="KW-0106">Calcium</keyword>
<dbReference type="InterPro" id="IPR002048">
    <property type="entry name" value="EF_hand_dom"/>
</dbReference>
<feature type="domain" description="EF-hand" evidence="3">
    <location>
        <begin position="6"/>
        <end position="41"/>
    </location>
</feature>
<evidence type="ECO:0000259" key="3">
    <source>
        <dbReference type="PROSITE" id="PS50222"/>
    </source>
</evidence>
<evidence type="ECO:0000313" key="5">
    <source>
        <dbReference type="Proteomes" id="UP001626550"/>
    </source>
</evidence>
<keyword evidence="1" id="KW-0677">Repeat</keyword>
<dbReference type="PROSITE" id="PS50222">
    <property type="entry name" value="EF_HAND_2"/>
    <property type="match status" value="4"/>
</dbReference>
<evidence type="ECO:0000256" key="2">
    <source>
        <dbReference type="ARBA" id="ARBA00022837"/>
    </source>
</evidence>
<proteinExistence type="predicted"/>
<gene>
    <name evidence="4" type="ORF">Ciccas_006928</name>
</gene>
<feature type="domain" description="EF-hand" evidence="3">
    <location>
        <begin position="114"/>
        <end position="149"/>
    </location>
</feature>
<dbReference type="InterPro" id="IPR050145">
    <property type="entry name" value="Centrin_CML-like"/>
</dbReference>
<evidence type="ECO:0000313" key="4">
    <source>
        <dbReference type="EMBL" id="KAL3314454.1"/>
    </source>
</evidence>
<dbReference type="InterPro" id="IPR011992">
    <property type="entry name" value="EF-hand-dom_pair"/>
</dbReference>